<dbReference type="EC" id="2.6.1.-" evidence="7"/>
<dbReference type="InterPro" id="IPR015422">
    <property type="entry name" value="PyrdxlP-dep_Trfase_small"/>
</dbReference>
<evidence type="ECO:0000259" key="8">
    <source>
        <dbReference type="Pfam" id="PF00155"/>
    </source>
</evidence>
<keyword evidence="10" id="KW-1185">Reference proteome</keyword>
<dbReference type="NCBIfam" id="NF006719">
    <property type="entry name" value="PRK09257.1"/>
    <property type="match status" value="1"/>
</dbReference>
<dbReference type="CDD" id="cd00609">
    <property type="entry name" value="AAT_like"/>
    <property type="match status" value="1"/>
</dbReference>
<proteinExistence type="inferred from homology"/>
<dbReference type="PANTHER" id="PTHR11879">
    <property type="entry name" value="ASPARTATE AMINOTRANSFERASE"/>
    <property type="match status" value="1"/>
</dbReference>
<dbReference type="InterPro" id="IPR004839">
    <property type="entry name" value="Aminotransferase_I/II_large"/>
</dbReference>
<sequence>MFQKIDAAPGDPILSLMEDFKADPRSEKVNLSIGLYYNGEGFVPQLDCVKEARQLLDKDTATPDLYLPMEGHAAYRQQVQRLLFGADSTGVNDGRIATVQTVGGSGALKIGADFLKHFYPHAELWVSDPTWENHLSIFEGAGFRTHRYPYFNAETGLVDLPAMLACLRGVPAQSVVLLHPCCHNPTGADLTKTQWDEVIALLKERHLIPFLDMAYQGLGAGLEEDSYAIRAMERAGLTFLVSNSFSKIFSLYGDRIGALSVMCAHRDDAERVLSQLKRTVRRNYSSPPVRGAQIVATILSDERLAQKWRNEVEAMRVRIVAMRQKLVAQLGERVPHYDARYLTAQRGMFSYTGLCGEQADRLCETYGIYILRSGRVCMAGLNDHTLPRVVEAIAQVLTA</sequence>
<comment type="subunit">
    <text evidence="3">Homodimer.</text>
</comment>
<dbReference type="SUPFAM" id="SSF53383">
    <property type="entry name" value="PLP-dependent transferases"/>
    <property type="match status" value="1"/>
</dbReference>
<gene>
    <name evidence="9" type="ORF">AA15669_0944</name>
</gene>
<evidence type="ECO:0000313" key="9">
    <source>
        <dbReference type="EMBL" id="GBQ06447.1"/>
    </source>
</evidence>
<dbReference type="Pfam" id="PF00155">
    <property type="entry name" value="Aminotran_1_2"/>
    <property type="match status" value="1"/>
</dbReference>
<organism evidence="9 10">
    <name type="scientific">Saccharibacter floricola DSM 15669</name>
    <dbReference type="NCBI Taxonomy" id="1123227"/>
    <lineage>
        <taxon>Bacteria</taxon>
        <taxon>Pseudomonadati</taxon>
        <taxon>Pseudomonadota</taxon>
        <taxon>Alphaproteobacteria</taxon>
        <taxon>Acetobacterales</taxon>
        <taxon>Acetobacteraceae</taxon>
        <taxon>Saccharibacter</taxon>
    </lineage>
</organism>
<name>A0ABQ0NYM1_9PROT</name>
<comment type="cofactor">
    <cofactor evidence="1 7">
        <name>pyridoxal 5'-phosphate</name>
        <dbReference type="ChEBI" id="CHEBI:597326"/>
    </cofactor>
</comment>
<reference evidence="9" key="1">
    <citation type="submission" date="2013-04" db="EMBL/GenBank/DDBJ databases">
        <title>The genome sequencing project of 58 acetic acid bacteria.</title>
        <authorList>
            <person name="Okamoto-Kainuma A."/>
            <person name="Ishikawa M."/>
            <person name="Umino S."/>
            <person name="Koizumi Y."/>
            <person name="Shiwa Y."/>
            <person name="Yoshikawa H."/>
            <person name="Matsutani M."/>
            <person name="Matsushita K."/>
        </authorList>
    </citation>
    <scope>NUCLEOTIDE SEQUENCE</scope>
    <source>
        <strain evidence="9">DSM 15669</strain>
    </source>
</reference>
<comment type="similarity">
    <text evidence="2 7">Belongs to the class-I pyridoxal-phosphate-dependent aminotransferase family.</text>
</comment>
<evidence type="ECO:0000256" key="7">
    <source>
        <dbReference type="RuleBase" id="RU000481"/>
    </source>
</evidence>
<dbReference type="InterPro" id="IPR004838">
    <property type="entry name" value="NHTrfase_class1_PyrdxlP-BS"/>
</dbReference>
<keyword evidence="6" id="KW-0663">Pyridoxal phosphate</keyword>
<dbReference type="PANTHER" id="PTHR11879:SF37">
    <property type="entry name" value="AROMATIC-AMINO-ACID AMINOTRANSFERASE"/>
    <property type="match status" value="1"/>
</dbReference>
<dbReference type="RefSeq" id="WP_018980659.1">
    <property type="nucleotide sequence ID" value="NZ_BAQD01000011.1"/>
</dbReference>
<evidence type="ECO:0000256" key="1">
    <source>
        <dbReference type="ARBA" id="ARBA00001933"/>
    </source>
</evidence>
<comment type="caution">
    <text evidence="9">The sequence shown here is derived from an EMBL/GenBank/DDBJ whole genome shotgun (WGS) entry which is preliminary data.</text>
</comment>
<evidence type="ECO:0000256" key="2">
    <source>
        <dbReference type="ARBA" id="ARBA00007441"/>
    </source>
</evidence>
<dbReference type="GO" id="GO:0008483">
    <property type="term" value="F:transaminase activity"/>
    <property type="evidence" value="ECO:0007669"/>
    <property type="project" value="UniProtKB-KW"/>
</dbReference>
<evidence type="ECO:0000256" key="4">
    <source>
        <dbReference type="ARBA" id="ARBA00022576"/>
    </source>
</evidence>
<dbReference type="PROSITE" id="PS00105">
    <property type="entry name" value="AA_TRANSFER_CLASS_1"/>
    <property type="match status" value="1"/>
</dbReference>
<evidence type="ECO:0000313" key="10">
    <source>
        <dbReference type="Proteomes" id="UP001062901"/>
    </source>
</evidence>
<feature type="domain" description="Aminotransferase class I/classII large" evidence="8">
    <location>
        <begin position="27"/>
        <end position="393"/>
    </location>
</feature>
<dbReference type="EMBL" id="BAQD01000011">
    <property type="protein sequence ID" value="GBQ06447.1"/>
    <property type="molecule type" value="Genomic_DNA"/>
</dbReference>
<protein>
    <recommendedName>
        <fullName evidence="7">Aminotransferase</fullName>
        <ecNumber evidence="7">2.6.1.-</ecNumber>
    </recommendedName>
</protein>
<dbReference type="Gene3D" id="3.90.1150.10">
    <property type="entry name" value="Aspartate Aminotransferase, domain 1"/>
    <property type="match status" value="1"/>
</dbReference>
<dbReference type="InterPro" id="IPR000796">
    <property type="entry name" value="Asp_trans"/>
</dbReference>
<keyword evidence="5 7" id="KW-0808">Transferase</keyword>
<dbReference type="Proteomes" id="UP001062901">
    <property type="component" value="Unassembled WGS sequence"/>
</dbReference>
<dbReference type="Gene3D" id="3.40.640.10">
    <property type="entry name" value="Type I PLP-dependent aspartate aminotransferase-like (Major domain)"/>
    <property type="match status" value="1"/>
</dbReference>
<dbReference type="PRINTS" id="PR00799">
    <property type="entry name" value="TRANSAMINASE"/>
</dbReference>
<dbReference type="InterPro" id="IPR015421">
    <property type="entry name" value="PyrdxlP-dep_Trfase_major"/>
</dbReference>
<evidence type="ECO:0000256" key="6">
    <source>
        <dbReference type="ARBA" id="ARBA00022898"/>
    </source>
</evidence>
<accession>A0ABQ0NYM1</accession>
<evidence type="ECO:0000256" key="5">
    <source>
        <dbReference type="ARBA" id="ARBA00022679"/>
    </source>
</evidence>
<dbReference type="InterPro" id="IPR015424">
    <property type="entry name" value="PyrdxlP-dep_Trfase"/>
</dbReference>
<keyword evidence="4 7" id="KW-0032">Aminotransferase</keyword>
<evidence type="ECO:0000256" key="3">
    <source>
        <dbReference type="ARBA" id="ARBA00011738"/>
    </source>
</evidence>